<protein>
    <submittedName>
        <fullName evidence="2">Serine/threonine protein kinase</fullName>
    </submittedName>
</protein>
<sequence>MHVSDLTRLDDPRIVLPDMTQIHANCVALGPHAILLRGPSGSGKSNLALRLVRAGGRLVSDDRTDLVAHEGKLIASAPIQIARLCEVRGIGIVRGLAHQAAGDVRVLFDLVADPAGVERMPEPRSETFCGISIPSWKIWPFDMAVEAKIEVALALATGEMQLET</sequence>
<dbReference type="GO" id="GO:0006109">
    <property type="term" value="P:regulation of carbohydrate metabolic process"/>
    <property type="evidence" value="ECO:0007669"/>
    <property type="project" value="InterPro"/>
</dbReference>
<evidence type="ECO:0000313" key="3">
    <source>
        <dbReference type="Proteomes" id="UP000076335"/>
    </source>
</evidence>
<accession>A0A154L857</accession>
<dbReference type="Pfam" id="PF07475">
    <property type="entry name" value="Hpr_kinase_C"/>
    <property type="match status" value="1"/>
</dbReference>
<proteinExistence type="predicted"/>
<organism evidence="2 3">
    <name type="scientific">Thalassospira lucentensis</name>
    <dbReference type="NCBI Taxonomy" id="168935"/>
    <lineage>
        <taxon>Bacteria</taxon>
        <taxon>Pseudomonadati</taxon>
        <taxon>Pseudomonadota</taxon>
        <taxon>Alphaproteobacteria</taxon>
        <taxon>Rhodospirillales</taxon>
        <taxon>Thalassospiraceae</taxon>
        <taxon>Thalassospira</taxon>
    </lineage>
</organism>
<feature type="domain" description="HPr kinase/phosphorylase C-terminal" evidence="1">
    <location>
        <begin position="18"/>
        <end position="93"/>
    </location>
</feature>
<dbReference type="EMBL" id="LPVY01000005">
    <property type="protein sequence ID" value="KZB66566.1"/>
    <property type="molecule type" value="Genomic_DNA"/>
</dbReference>
<evidence type="ECO:0000259" key="1">
    <source>
        <dbReference type="Pfam" id="PF07475"/>
    </source>
</evidence>
<keyword evidence="2" id="KW-0808">Transferase</keyword>
<keyword evidence="2" id="KW-0418">Kinase</keyword>
<evidence type="ECO:0000313" key="2">
    <source>
        <dbReference type="EMBL" id="KZB66566.1"/>
    </source>
</evidence>
<dbReference type="SUPFAM" id="SSF53795">
    <property type="entry name" value="PEP carboxykinase-like"/>
    <property type="match status" value="1"/>
</dbReference>
<dbReference type="GO" id="GO:0005524">
    <property type="term" value="F:ATP binding"/>
    <property type="evidence" value="ECO:0007669"/>
    <property type="project" value="InterPro"/>
</dbReference>
<dbReference type="CDD" id="cd01918">
    <property type="entry name" value="HprK_C"/>
    <property type="match status" value="1"/>
</dbReference>
<dbReference type="Proteomes" id="UP000076335">
    <property type="component" value="Unassembled WGS sequence"/>
</dbReference>
<dbReference type="GO" id="GO:0000155">
    <property type="term" value="F:phosphorelay sensor kinase activity"/>
    <property type="evidence" value="ECO:0007669"/>
    <property type="project" value="InterPro"/>
</dbReference>
<reference evidence="2 3" key="1">
    <citation type="submission" date="2015-12" db="EMBL/GenBank/DDBJ databases">
        <title>Genome sequence of Thalassospira lucentensis MCCC 1A02072.</title>
        <authorList>
            <person name="Lu L."/>
            <person name="Lai Q."/>
            <person name="Shao Z."/>
            <person name="Qian P."/>
        </authorList>
    </citation>
    <scope>NUCLEOTIDE SEQUENCE [LARGE SCALE GENOMIC DNA]</scope>
    <source>
        <strain evidence="2 3">MCCC 1A02072</strain>
    </source>
</reference>
<name>A0A154L857_9PROT</name>
<dbReference type="AlphaFoldDB" id="A0A154L857"/>
<keyword evidence="2" id="KW-0723">Serine/threonine-protein kinase</keyword>
<dbReference type="GO" id="GO:0004674">
    <property type="term" value="F:protein serine/threonine kinase activity"/>
    <property type="evidence" value="ECO:0007669"/>
    <property type="project" value="UniProtKB-KW"/>
</dbReference>
<dbReference type="OrthoDB" id="8326226at2"/>
<dbReference type="Gene3D" id="3.40.50.300">
    <property type="entry name" value="P-loop containing nucleotide triphosphate hydrolases"/>
    <property type="match status" value="1"/>
</dbReference>
<dbReference type="InterPro" id="IPR011104">
    <property type="entry name" value="Hpr_kin/Pase_C"/>
</dbReference>
<dbReference type="RefSeq" id="WP_062949670.1">
    <property type="nucleotide sequence ID" value="NZ_CP136684.1"/>
</dbReference>
<dbReference type="InterPro" id="IPR027417">
    <property type="entry name" value="P-loop_NTPase"/>
</dbReference>
<gene>
    <name evidence="2" type="ORF">AUP42_13475</name>
</gene>
<comment type="caution">
    <text evidence="2">The sequence shown here is derived from an EMBL/GenBank/DDBJ whole genome shotgun (WGS) entry which is preliminary data.</text>
</comment>